<dbReference type="AlphaFoldDB" id="A0AAV5TZ47"/>
<feature type="transmembrane region" description="Helical" evidence="1">
    <location>
        <begin position="50"/>
        <end position="70"/>
    </location>
</feature>
<evidence type="ECO:0000313" key="3">
    <source>
        <dbReference type="Proteomes" id="UP001432027"/>
    </source>
</evidence>
<proteinExistence type="predicted"/>
<feature type="transmembrane region" description="Helical" evidence="1">
    <location>
        <begin position="14"/>
        <end position="38"/>
    </location>
</feature>
<dbReference type="PANTHER" id="PTHR22941">
    <property type="entry name" value="SERPENTINE RECEPTOR"/>
    <property type="match status" value="1"/>
</dbReference>
<evidence type="ECO:0008006" key="4">
    <source>
        <dbReference type="Google" id="ProtNLM"/>
    </source>
</evidence>
<protein>
    <recommendedName>
        <fullName evidence="4">G protein-coupled receptor</fullName>
    </recommendedName>
</protein>
<feature type="transmembrane region" description="Helical" evidence="1">
    <location>
        <begin position="139"/>
        <end position="158"/>
    </location>
</feature>
<accession>A0AAV5TZ47</accession>
<feature type="transmembrane region" description="Helical" evidence="1">
    <location>
        <begin position="279"/>
        <end position="299"/>
    </location>
</feature>
<keyword evidence="1" id="KW-0472">Membrane</keyword>
<keyword evidence="1" id="KW-0812">Transmembrane</keyword>
<dbReference type="InterPro" id="IPR053220">
    <property type="entry name" value="Nematode_rcpt-like_serp_H"/>
</dbReference>
<sequence>MTLPIFLTLDAQQYFFTILRIIFICSILLHIASVVFLTKYTPSNQAAWRNYMLFIQSCLVVLDIHLEILMSPVPIFPAPAGYATGLLCKLGVPVQVEAGLGMLIIANIGTSTILCVFHKHQTVIVSSSRFRLSERANRIAHIGLIITYSFPPACYSSVVQSQKITDELLELDPRNLTWISQRGCYFYQKKEPFHYAFVIGMFMIMITATFFLSFMFFHMNHIIRINSGKGSIRNLTNIRKSVARLFIQLMTPILLLVIPAMIIFTGLAADGLVSFEQCLTLLIVMMLHPIVHNLLLLSLTPTFRRKILSVQMWLYIKSVKLEQWPPSRRFLQR</sequence>
<feature type="transmembrane region" description="Helical" evidence="1">
    <location>
        <begin position="99"/>
        <end position="118"/>
    </location>
</feature>
<reference evidence="2" key="1">
    <citation type="submission" date="2023-10" db="EMBL/GenBank/DDBJ databases">
        <title>Genome assembly of Pristionchus species.</title>
        <authorList>
            <person name="Yoshida K."/>
            <person name="Sommer R.J."/>
        </authorList>
    </citation>
    <scope>NUCLEOTIDE SEQUENCE</scope>
    <source>
        <strain evidence="2">RS0144</strain>
    </source>
</reference>
<dbReference type="PANTHER" id="PTHR22941:SF26">
    <property type="entry name" value="SERPENTINE RECEPTOR, CLASS H"/>
    <property type="match status" value="1"/>
</dbReference>
<comment type="caution">
    <text evidence="2">The sequence shown here is derived from an EMBL/GenBank/DDBJ whole genome shotgun (WGS) entry which is preliminary data.</text>
</comment>
<dbReference type="EMBL" id="BTSX01000005">
    <property type="protein sequence ID" value="GMS99612.1"/>
    <property type="molecule type" value="Genomic_DNA"/>
</dbReference>
<feature type="transmembrane region" description="Helical" evidence="1">
    <location>
        <begin position="195"/>
        <end position="217"/>
    </location>
</feature>
<keyword evidence="3" id="KW-1185">Reference proteome</keyword>
<dbReference type="Proteomes" id="UP001432027">
    <property type="component" value="Unassembled WGS sequence"/>
</dbReference>
<evidence type="ECO:0000256" key="1">
    <source>
        <dbReference type="SAM" id="Phobius"/>
    </source>
</evidence>
<feature type="transmembrane region" description="Helical" evidence="1">
    <location>
        <begin position="245"/>
        <end position="267"/>
    </location>
</feature>
<dbReference type="InterPro" id="IPR019429">
    <property type="entry name" value="7TM_GPCR_serpentine_rcpt_Sri"/>
</dbReference>
<organism evidence="2 3">
    <name type="scientific">Pristionchus entomophagus</name>
    <dbReference type="NCBI Taxonomy" id="358040"/>
    <lineage>
        <taxon>Eukaryota</taxon>
        <taxon>Metazoa</taxon>
        <taxon>Ecdysozoa</taxon>
        <taxon>Nematoda</taxon>
        <taxon>Chromadorea</taxon>
        <taxon>Rhabditida</taxon>
        <taxon>Rhabditina</taxon>
        <taxon>Diplogasteromorpha</taxon>
        <taxon>Diplogasteroidea</taxon>
        <taxon>Neodiplogasteridae</taxon>
        <taxon>Pristionchus</taxon>
    </lineage>
</organism>
<dbReference type="Pfam" id="PF10327">
    <property type="entry name" value="7TM_GPCR_Sri"/>
    <property type="match status" value="1"/>
</dbReference>
<gene>
    <name evidence="2" type="ORF">PENTCL1PPCAC_21787</name>
</gene>
<evidence type="ECO:0000313" key="2">
    <source>
        <dbReference type="EMBL" id="GMS99612.1"/>
    </source>
</evidence>
<name>A0AAV5TZ47_9BILA</name>
<keyword evidence="1" id="KW-1133">Transmembrane helix</keyword>